<accession>A0A1H0YJ76</accession>
<evidence type="ECO:0000313" key="4">
    <source>
        <dbReference type="EMBL" id="SDQ15244.1"/>
    </source>
</evidence>
<evidence type="ECO:0000313" key="5">
    <source>
        <dbReference type="Proteomes" id="UP000199289"/>
    </source>
</evidence>
<protein>
    <submittedName>
        <fullName evidence="4">TrkA-C domain-containing protein</fullName>
    </submittedName>
</protein>
<dbReference type="Proteomes" id="UP000199289">
    <property type="component" value="Unassembled WGS sequence"/>
</dbReference>
<dbReference type="Gene3D" id="3.30.70.1450">
    <property type="entry name" value="Regulator of K+ conductance, C-terminal domain"/>
    <property type="match status" value="1"/>
</dbReference>
<dbReference type="GO" id="GO:0006813">
    <property type="term" value="P:potassium ion transport"/>
    <property type="evidence" value="ECO:0007669"/>
    <property type="project" value="InterPro"/>
</dbReference>
<dbReference type="GO" id="GO:0008324">
    <property type="term" value="F:monoatomic cation transmembrane transporter activity"/>
    <property type="evidence" value="ECO:0007669"/>
    <property type="project" value="InterPro"/>
</dbReference>
<dbReference type="InterPro" id="IPR036721">
    <property type="entry name" value="RCK_C_sf"/>
</dbReference>
<evidence type="ECO:0000259" key="3">
    <source>
        <dbReference type="PROSITE" id="PS51202"/>
    </source>
</evidence>
<name>A0A1H0YJ76_9EURY</name>
<keyword evidence="2" id="KW-1133">Transmembrane helix</keyword>
<sequence length="416" mass="43566">MASLPIELLYGLYLGVLTGFVPALIAWALGFGFKYFTGITIPGLAVVGLGVAIAGLNGGLLALADPSLTASENQVRLTVALLVVLMATLYAHAQGDKMGANLPRRLSFGRFSARTLSADVVELVGNHGQVRVTVAGDVSDVEGYPPLSPELREEISTGEWTFPADLPLDELETRFADRLRTEFDLADVSVALDERARATVAAAPPMSGLSKRLATGKRAVSVTALVPTGVGRGDEVTVVADGDEFDATVLGVVDGEAKKSDPKSSDDAALTDGGSDGDSDADAEAPAPEAVPTAAGGECRATLAVDRRAATRLVSADVDRFVVRSRGVRREFELVNLLRRAGKRFRRLTVREGGALDGSTLGEATVRDQFSVAVLAVRSDGRWSLAPRGEHRIEAGDDLIAVGSATDLDAFAEVVA</sequence>
<dbReference type="SUPFAM" id="SSF116726">
    <property type="entry name" value="TrkA C-terminal domain-like"/>
    <property type="match status" value="1"/>
</dbReference>
<keyword evidence="2" id="KW-0812">Transmembrane</keyword>
<keyword evidence="2" id="KW-0472">Membrane</keyword>
<feature type="region of interest" description="Disordered" evidence="1">
    <location>
        <begin position="256"/>
        <end position="295"/>
    </location>
</feature>
<gene>
    <name evidence="4" type="ORF">SAMN05216278_0670</name>
</gene>
<dbReference type="Pfam" id="PF26503">
    <property type="entry name" value="DUF8167_3rd"/>
    <property type="match status" value="1"/>
</dbReference>
<feature type="compositionally biased region" description="Low complexity" evidence="1">
    <location>
        <begin position="284"/>
        <end position="295"/>
    </location>
</feature>
<dbReference type="PROSITE" id="PS51202">
    <property type="entry name" value="RCK_C"/>
    <property type="match status" value="1"/>
</dbReference>
<proteinExistence type="predicted"/>
<dbReference type="Pfam" id="PF26501">
    <property type="entry name" value="DUF8167"/>
    <property type="match status" value="1"/>
</dbReference>
<feature type="transmembrane region" description="Helical" evidence="2">
    <location>
        <begin position="39"/>
        <end position="63"/>
    </location>
</feature>
<dbReference type="RefSeq" id="WP_092532870.1">
    <property type="nucleotide sequence ID" value="NZ_FNKQ01000001.1"/>
</dbReference>
<feature type="domain" description="RCK C-terminal" evidence="3">
    <location>
        <begin position="332"/>
        <end position="416"/>
    </location>
</feature>
<evidence type="ECO:0000256" key="1">
    <source>
        <dbReference type="SAM" id="MobiDB-lite"/>
    </source>
</evidence>
<dbReference type="AlphaFoldDB" id="A0A1H0YJ76"/>
<dbReference type="InterPro" id="IPR058603">
    <property type="entry name" value="DUF8167_2nd"/>
</dbReference>
<organism evidence="4 5">
    <name type="scientific">Halopelagius longus</name>
    <dbReference type="NCBI Taxonomy" id="1236180"/>
    <lineage>
        <taxon>Archaea</taxon>
        <taxon>Methanobacteriati</taxon>
        <taxon>Methanobacteriota</taxon>
        <taxon>Stenosarchaea group</taxon>
        <taxon>Halobacteria</taxon>
        <taxon>Halobacteriales</taxon>
        <taxon>Haloferacaceae</taxon>
    </lineage>
</organism>
<feature type="transmembrane region" description="Helical" evidence="2">
    <location>
        <begin position="12"/>
        <end position="33"/>
    </location>
</feature>
<dbReference type="EMBL" id="FNKQ01000001">
    <property type="protein sequence ID" value="SDQ15244.1"/>
    <property type="molecule type" value="Genomic_DNA"/>
</dbReference>
<dbReference type="InterPro" id="IPR058604">
    <property type="entry name" value="DUF8167_3rd"/>
</dbReference>
<feature type="compositionally biased region" description="Basic and acidic residues" evidence="1">
    <location>
        <begin position="256"/>
        <end position="266"/>
    </location>
</feature>
<dbReference type="InterPro" id="IPR006037">
    <property type="entry name" value="RCK_C"/>
</dbReference>
<evidence type="ECO:0000256" key="2">
    <source>
        <dbReference type="SAM" id="Phobius"/>
    </source>
</evidence>
<reference evidence="5" key="1">
    <citation type="submission" date="2016-10" db="EMBL/GenBank/DDBJ databases">
        <authorList>
            <person name="Varghese N."/>
            <person name="Submissions S."/>
        </authorList>
    </citation>
    <scope>NUCLEOTIDE SEQUENCE [LARGE SCALE GENOMIC DNA]</scope>
    <source>
        <strain evidence="5">CGMCC 1.12397</strain>
    </source>
</reference>
<dbReference type="Pfam" id="PF26502">
    <property type="entry name" value="DUF8167_2nd"/>
    <property type="match status" value="1"/>
</dbReference>
<dbReference type="InterPro" id="IPR058480">
    <property type="entry name" value="DUF8167_N"/>
</dbReference>
<dbReference type="Pfam" id="PF02080">
    <property type="entry name" value="TrkA_C"/>
    <property type="match status" value="1"/>
</dbReference>
<feature type="transmembrane region" description="Helical" evidence="2">
    <location>
        <begin position="75"/>
        <end position="93"/>
    </location>
</feature>